<gene>
    <name evidence="1" type="ORF">D3873_02000</name>
</gene>
<protein>
    <submittedName>
        <fullName evidence="1">Uncharacterized protein</fullName>
    </submittedName>
</protein>
<proteinExistence type="predicted"/>
<dbReference type="RefSeq" id="WP_119882446.1">
    <property type="nucleotide sequence ID" value="NZ_CP032418.1"/>
</dbReference>
<dbReference type="KEGG" id="paek:D3873_02000"/>
<dbReference type="EMBL" id="CP032418">
    <property type="protein sequence ID" value="AYC28701.1"/>
    <property type="molecule type" value="Genomic_DNA"/>
</dbReference>
<evidence type="ECO:0000313" key="1">
    <source>
        <dbReference type="EMBL" id="AYC28701.1"/>
    </source>
</evidence>
<evidence type="ECO:0000313" key="2">
    <source>
        <dbReference type="Proteomes" id="UP000265725"/>
    </source>
</evidence>
<dbReference type="AlphaFoldDB" id="A0A385YQG2"/>
<keyword evidence="2" id="KW-1185">Reference proteome</keyword>
<reference evidence="2" key="1">
    <citation type="submission" date="2018-09" db="EMBL/GenBank/DDBJ databases">
        <authorList>
            <person name="Zhu H."/>
        </authorList>
    </citation>
    <scope>NUCLEOTIDE SEQUENCE [LARGE SCALE GENOMIC DNA]</scope>
    <source>
        <strain evidence="2">K2R23-3</strain>
    </source>
</reference>
<organism evidence="1 2">
    <name type="scientific">Paenisporosarcina cavernae</name>
    <dbReference type="NCBI Taxonomy" id="2320858"/>
    <lineage>
        <taxon>Bacteria</taxon>
        <taxon>Bacillati</taxon>
        <taxon>Bacillota</taxon>
        <taxon>Bacilli</taxon>
        <taxon>Bacillales</taxon>
        <taxon>Caryophanaceae</taxon>
        <taxon>Paenisporosarcina</taxon>
    </lineage>
</organism>
<dbReference type="Proteomes" id="UP000265725">
    <property type="component" value="Chromosome"/>
</dbReference>
<accession>A0A385YQG2</accession>
<name>A0A385YQG2_9BACL</name>
<sequence>MNALLNQMILAAGMWKEHKKEIFQEQFENHLTNFCFTYGFSREKAEEILLNYIEEGEIACATDGTLVGT</sequence>